<dbReference type="Proteomes" id="UP001058553">
    <property type="component" value="Chromosome"/>
</dbReference>
<dbReference type="EMBL" id="CP103445">
    <property type="protein sequence ID" value="UWS32876.1"/>
    <property type="molecule type" value="Genomic_DNA"/>
</dbReference>
<reference evidence="1" key="1">
    <citation type="submission" date="2022-07" db="EMBL/GenBank/DDBJ databases">
        <title>Genetic diversity of Erwinia pyrifoliae.</title>
        <authorList>
            <person name="Park D.S."/>
            <person name="Ham H."/>
        </authorList>
    </citation>
    <scope>NUCLEOTIDE SEQUENCE</scope>
    <source>
        <strain evidence="1">CP201486</strain>
    </source>
</reference>
<name>A0ABY5X669_ERWPY</name>
<organism evidence="1 2">
    <name type="scientific">Erwinia pyrifoliae</name>
    <dbReference type="NCBI Taxonomy" id="79967"/>
    <lineage>
        <taxon>Bacteria</taxon>
        <taxon>Pseudomonadati</taxon>
        <taxon>Pseudomonadota</taxon>
        <taxon>Gammaproteobacteria</taxon>
        <taxon>Enterobacterales</taxon>
        <taxon>Erwiniaceae</taxon>
        <taxon>Erwinia</taxon>
    </lineage>
</organism>
<evidence type="ECO:0000313" key="2">
    <source>
        <dbReference type="Proteomes" id="UP001058553"/>
    </source>
</evidence>
<evidence type="ECO:0000313" key="1">
    <source>
        <dbReference type="EMBL" id="UWS32876.1"/>
    </source>
</evidence>
<sequence length="1601" mass="179750">MPNITLQIPPQPLLSCAPGDSSEPNTEATLLSNLLKSVTNSTFRYVVNPVLNAGKGVYRSLRERSPLQVYRACEQHIELKAVHTEGEVFRSEAELINDSRRIQNGQQILPLLLKGKVGIALGAALLAGSGLGAGYYFKRGGRDPQEGDYSGHQAATGYPVSNFTDADSGRAAEDSSAIYPFSHDDAVNFSSIEPPAFPSVVPGLKKTTAKESESVPIRGRRHMETPVGVKEANREISWHLYNENYLEELAVNKQDIYFAAAAYLLSVDSDGMSMQEERTGILARIILEADDLYGGRESEPLSAMQATSVVRHWFFSNVLDCLPVEIVARRIAFNKYHSDNKPKSIKENFSLPSLYKHNYVSENGSDKRYFDAFNQIWLSILNEDMPFLRFADYSDKDPLLYSDKFASLYAGARFLDDIKQPNITLEDAVKAGDRIWDLAADGNLTEDQIGYLRVPTLFYMAKHSPKNVRYEMNLRDISPAEVDEYIQIRKKNAIRPTYQKYYDAIKSWLPKRKLADSIISQCPPGSAVLADNWGYASLSPKQNREKLRQHYMTGAATPCKGAPASLSDKYRELTNNVANSFLELDKYLIYSSLKNLPRVEYTFITAPDAIMRPVKFSMKTHKGTWATYGVATPTVTYLSLKKIDLVSVSQGNEERIYALTRISAGMTGYNIIRVDHGIRNYIDSGIIDYNFFGKNYEFSDHTVRSSGNEFHYTIKADDNVVTARNGDIQLLIKFLSKIHRDDLYDSLYKVGNDPSDFEKVWKVVKVGIPFYDCLEGIISNDPMQAVPSCMMDAAQLVPGIGRAAGLGGRFAMKLAVGVRHGVASLAKGAGVRVAAKSTLNYVSLPSMAEMALLGKTTLRSIDPGFELLTTVSRSFCKKIKTLLASDSQTADLASKIMPPGINDIKSVASSDESVIALISDAEIRLPLKRVGDENGRKVYVRFNPETGEAFGLHYLLEDGYFHPGVIKNAAANLYPANKLQYVLNDVPALSSPSLIHATPDDNGLYTYTDPLTKQTIQALKVNNQFYRIYPGRENWLWHVGDKNGVEVARFDHLFYKINYANRLDVKYKPCRAGRSPGGRCVHLSPRLETIFKENKRYGVPESENASIKPAKSHPGLFANPDGKLYIKYEDVFFRFKNEHPNHSDEILSVIGPKSGGVFGKLIKKRIAEVTTSRDGGGYYFNTPEENMMECAGTSQALAQLHSAMRRLSFMEYRKFLMPAEMRETVLRMDKKILNNRDYYANDLTPEEENIVSVFRKQTDEMLAEAGKFFQKGVSYINKCHIPAIALTDKPEDIFSKIYERNNGVAIGEDHSSIASKKFIIDNIDILYKNGVRTLYIEHLQTDMHQADLDSYFQTGKMSLSLKEFINDMDVMGWTDLLGIYNFMTLIQTAQKRKIRITAIDSFVSYNGFSPGSGNTDRVALMNYYSHLLINKNQLHHQNKWIALVGSAHTNTFEGVPGLADLNGIVSIRVNDLPAGEAGGIFKDPGEVYHCFRASRARIAQADFLLEMGVTDMRRVAAPPSAESLLHIPGQFVIKRRGNKNVLIYMDRESNLMQYPIETTTDNHFYLNTNEPRWDIVSRERFKRLDEMVRFIQSNRGMKLVA</sequence>
<protein>
    <submittedName>
        <fullName evidence="1">Membrane-targeted effector domain-containing toxin</fullName>
    </submittedName>
</protein>
<dbReference type="CDD" id="cd14729">
    <property type="entry name" value="RtxA-like"/>
    <property type="match status" value="1"/>
</dbReference>
<dbReference type="Gene3D" id="3.40.50.11550">
    <property type="match status" value="1"/>
</dbReference>
<accession>A0ABY5X669</accession>
<proteinExistence type="predicted"/>
<gene>
    <name evidence="1" type="ORF">NYP84_14845</name>
</gene>
<dbReference type="SUPFAM" id="SSF159501">
    <property type="entry name" value="EreA/ChaN-like"/>
    <property type="match status" value="1"/>
</dbReference>
<keyword evidence="2" id="KW-1185">Reference proteome</keyword>
<dbReference type="RefSeq" id="WP_012667012.1">
    <property type="nucleotide sequence ID" value="NZ_CP103445.1"/>
</dbReference>